<protein>
    <submittedName>
        <fullName evidence="2">Uncharacterized protein</fullName>
    </submittedName>
</protein>
<sequence length="54" mass="6589">EEEEEPEMNPGGNMWVQMLQQQQAMLQQQQAMHHQYQEQHAQAERQHREMMQVL</sequence>
<comment type="caution">
    <text evidence="2">The sequence shown here is derived from an EMBL/GenBank/DDBJ whole genome shotgun (WGS) entry which is preliminary data.</text>
</comment>
<feature type="compositionally biased region" description="Basic and acidic residues" evidence="1">
    <location>
        <begin position="35"/>
        <end position="54"/>
    </location>
</feature>
<accession>A0A392T0R6</accession>
<reference evidence="2 3" key="1">
    <citation type="journal article" date="2018" name="Front. Plant Sci.">
        <title>Red Clover (Trifolium pratense) and Zigzag Clover (T. medium) - A Picture of Genomic Similarities and Differences.</title>
        <authorList>
            <person name="Dluhosova J."/>
            <person name="Istvanek J."/>
            <person name="Nedelnik J."/>
            <person name="Repkova J."/>
        </authorList>
    </citation>
    <scope>NUCLEOTIDE SEQUENCE [LARGE SCALE GENOMIC DNA]</scope>
    <source>
        <strain evidence="3">cv. 10/8</strain>
        <tissue evidence="2">Leaf</tissue>
    </source>
</reference>
<dbReference type="EMBL" id="LXQA010468240">
    <property type="protein sequence ID" value="MCI53746.1"/>
    <property type="molecule type" value="Genomic_DNA"/>
</dbReference>
<name>A0A392T0R6_9FABA</name>
<dbReference type="Proteomes" id="UP000265520">
    <property type="component" value="Unassembled WGS sequence"/>
</dbReference>
<evidence type="ECO:0000256" key="1">
    <source>
        <dbReference type="SAM" id="MobiDB-lite"/>
    </source>
</evidence>
<organism evidence="2 3">
    <name type="scientific">Trifolium medium</name>
    <dbReference type="NCBI Taxonomy" id="97028"/>
    <lineage>
        <taxon>Eukaryota</taxon>
        <taxon>Viridiplantae</taxon>
        <taxon>Streptophyta</taxon>
        <taxon>Embryophyta</taxon>
        <taxon>Tracheophyta</taxon>
        <taxon>Spermatophyta</taxon>
        <taxon>Magnoliopsida</taxon>
        <taxon>eudicotyledons</taxon>
        <taxon>Gunneridae</taxon>
        <taxon>Pentapetalae</taxon>
        <taxon>rosids</taxon>
        <taxon>fabids</taxon>
        <taxon>Fabales</taxon>
        <taxon>Fabaceae</taxon>
        <taxon>Papilionoideae</taxon>
        <taxon>50 kb inversion clade</taxon>
        <taxon>NPAAA clade</taxon>
        <taxon>Hologalegina</taxon>
        <taxon>IRL clade</taxon>
        <taxon>Trifolieae</taxon>
        <taxon>Trifolium</taxon>
    </lineage>
</organism>
<feature type="region of interest" description="Disordered" evidence="1">
    <location>
        <begin position="26"/>
        <end position="54"/>
    </location>
</feature>
<proteinExistence type="predicted"/>
<evidence type="ECO:0000313" key="2">
    <source>
        <dbReference type="EMBL" id="MCI53746.1"/>
    </source>
</evidence>
<evidence type="ECO:0000313" key="3">
    <source>
        <dbReference type="Proteomes" id="UP000265520"/>
    </source>
</evidence>
<dbReference type="AlphaFoldDB" id="A0A392T0R6"/>
<keyword evidence="3" id="KW-1185">Reference proteome</keyword>
<feature type="non-terminal residue" evidence="2">
    <location>
        <position position="1"/>
    </location>
</feature>